<gene>
    <name evidence="2" type="ORF">CA264_13025</name>
</gene>
<organism evidence="2 3">
    <name type="scientific">Pontibacter actiniarum</name>
    <dbReference type="NCBI Taxonomy" id="323450"/>
    <lineage>
        <taxon>Bacteria</taxon>
        <taxon>Pseudomonadati</taxon>
        <taxon>Bacteroidota</taxon>
        <taxon>Cytophagia</taxon>
        <taxon>Cytophagales</taxon>
        <taxon>Hymenobacteraceae</taxon>
        <taxon>Pontibacter</taxon>
    </lineage>
</organism>
<dbReference type="EMBL" id="CP021235">
    <property type="protein sequence ID" value="ARS36283.1"/>
    <property type="molecule type" value="Genomic_DNA"/>
</dbReference>
<accession>A0A1X9YTT9</accession>
<proteinExistence type="predicted"/>
<keyword evidence="3" id="KW-1185">Reference proteome</keyword>
<dbReference type="RefSeq" id="WP_025607778.1">
    <property type="nucleotide sequence ID" value="NZ_CP021235.1"/>
</dbReference>
<name>A0A1X9YTT9_9BACT</name>
<feature type="chain" id="PRO_5011011266" evidence="1">
    <location>
        <begin position="18"/>
        <end position="195"/>
    </location>
</feature>
<keyword evidence="1" id="KW-0732">Signal</keyword>
<evidence type="ECO:0000256" key="1">
    <source>
        <dbReference type="SAM" id="SignalP"/>
    </source>
</evidence>
<sequence length="195" mass="22556">MKKTVFYLMAAMLLAWAAPTGANAQKTSEFTVADANSLFKKMYGTHRVKTMIWQPEKQQFFEAAGSVRYSRNDNNTLREEFAIEQPDGTVLRYEGMLRYDVAKQQFESVQYDAAGNATIILQGKWDPNFAMIQLEPMKRQWKLNGKKRKQDTGLYLQYFFFDDGTFKKVLRSPEDAGDTSIAYEYHCVQHNIATR</sequence>
<evidence type="ECO:0000313" key="3">
    <source>
        <dbReference type="Proteomes" id="UP000266292"/>
    </source>
</evidence>
<protein>
    <submittedName>
        <fullName evidence="2">Uncharacterized protein</fullName>
    </submittedName>
</protein>
<dbReference type="AlphaFoldDB" id="A0A1X9YTT9"/>
<dbReference type="KEGG" id="pact:CA264_13025"/>
<feature type="signal peptide" evidence="1">
    <location>
        <begin position="1"/>
        <end position="17"/>
    </location>
</feature>
<dbReference type="Proteomes" id="UP000266292">
    <property type="component" value="Chromosome"/>
</dbReference>
<evidence type="ECO:0000313" key="2">
    <source>
        <dbReference type="EMBL" id="ARS36283.1"/>
    </source>
</evidence>
<reference evidence="3" key="1">
    <citation type="submission" date="2017-05" db="EMBL/GenBank/DDBJ databases">
        <authorList>
            <person name="Ray J."/>
            <person name="Price M."/>
            <person name="Deutschbauer A."/>
        </authorList>
    </citation>
    <scope>NUCLEOTIDE SEQUENCE [LARGE SCALE GENOMIC DNA]</scope>
    <source>
        <strain evidence="3">DSM 19842</strain>
    </source>
</reference>